<feature type="transmembrane region" description="Helical" evidence="1">
    <location>
        <begin position="115"/>
        <end position="136"/>
    </location>
</feature>
<keyword evidence="1" id="KW-1133">Transmembrane helix</keyword>
<comment type="caution">
    <text evidence="3">The sequence shown here is derived from an EMBL/GenBank/DDBJ whole genome shotgun (WGS) entry which is preliminary data.</text>
</comment>
<dbReference type="AlphaFoldDB" id="A0A6N6JP81"/>
<dbReference type="GO" id="GO:0016020">
    <property type="term" value="C:membrane"/>
    <property type="evidence" value="ECO:0007669"/>
    <property type="project" value="TreeGrafter"/>
</dbReference>
<dbReference type="PANTHER" id="PTHR19353:SF73">
    <property type="entry name" value="FATTY ACID DESATURASE"/>
    <property type="match status" value="1"/>
</dbReference>
<reference evidence="3 4" key="1">
    <citation type="submission" date="2019-12" db="EMBL/GenBank/DDBJ databases">
        <title>Litoreibacter badius sp. nov., a novel bacteriochlorophyll a-containing bacterium in the genus Litoreibacter.</title>
        <authorList>
            <person name="Kanamuro M."/>
            <person name="Takabe Y."/>
            <person name="Mori K."/>
            <person name="Takaichi S."/>
            <person name="Hanada S."/>
        </authorList>
    </citation>
    <scope>NUCLEOTIDE SEQUENCE [LARGE SCALE GENOMIC DNA]</scope>
    <source>
        <strain evidence="3 4">K6</strain>
    </source>
</reference>
<evidence type="ECO:0000256" key="1">
    <source>
        <dbReference type="SAM" id="Phobius"/>
    </source>
</evidence>
<keyword evidence="1" id="KW-0812">Transmembrane</keyword>
<protein>
    <submittedName>
        <fullName evidence="3">Fatty acid desaturase</fullName>
    </submittedName>
</protein>
<dbReference type="EMBL" id="BLJE01000010">
    <property type="protein sequence ID" value="GFE67282.1"/>
    <property type="molecule type" value="Genomic_DNA"/>
</dbReference>
<evidence type="ECO:0000313" key="4">
    <source>
        <dbReference type="Proteomes" id="UP000436822"/>
    </source>
</evidence>
<dbReference type="InterPro" id="IPR005804">
    <property type="entry name" value="FA_desaturase_dom"/>
</dbReference>
<dbReference type="Proteomes" id="UP000436822">
    <property type="component" value="Unassembled WGS sequence"/>
</dbReference>
<organism evidence="3 4">
    <name type="scientific">Litoreibacter roseus</name>
    <dbReference type="NCBI Taxonomy" id="2601869"/>
    <lineage>
        <taxon>Bacteria</taxon>
        <taxon>Pseudomonadati</taxon>
        <taxon>Pseudomonadota</taxon>
        <taxon>Alphaproteobacteria</taxon>
        <taxon>Rhodobacterales</taxon>
        <taxon>Roseobacteraceae</taxon>
        <taxon>Litoreibacter</taxon>
    </lineage>
</organism>
<evidence type="ECO:0000313" key="3">
    <source>
        <dbReference type="EMBL" id="GFE67282.1"/>
    </source>
</evidence>
<evidence type="ECO:0000259" key="2">
    <source>
        <dbReference type="Pfam" id="PF00487"/>
    </source>
</evidence>
<accession>A0A6N6JP81</accession>
<name>A0A6N6JP81_9RHOB</name>
<dbReference type="PANTHER" id="PTHR19353">
    <property type="entry name" value="FATTY ACID DESATURASE 2"/>
    <property type="match status" value="1"/>
</dbReference>
<dbReference type="GO" id="GO:0006629">
    <property type="term" value="P:lipid metabolic process"/>
    <property type="evidence" value="ECO:0007669"/>
    <property type="project" value="InterPro"/>
</dbReference>
<feature type="transmembrane region" description="Helical" evidence="1">
    <location>
        <begin position="83"/>
        <end position="103"/>
    </location>
</feature>
<keyword evidence="1" id="KW-0472">Membrane</keyword>
<dbReference type="Pfam" id="PF00487">
    <property type="entry name" value="FA_desaturase"/>
    <property type="match status" value="1"/>
</dbReference>
<sequence>MRIFCIQHDCGHFALFRTRPANTWTGRILSLLTFTPHGLWCRMHGAHHAGHGNLDARDLGEVLTLTVWEYEAKSPIGRLAYRVYRHPLFLFGLAPFLLFFIKYRLPFGLWRDGRCWASAMGLNLSLAILISAMVALGGWAPVFVILFPSVLVGATAGVLTFFVQHQFEETYWAQAQDWQVHEAALAGSSYVDLPRWLAWFTANISVHHVHHLYARIPFYRIPEVLRDYPELREINRISLRESLRSVRFHLWDPQRQKMVSFSEEGQRRALSAKVRAPV</sequence>
<keyword evidence="4" id="KW-1185">Reference proteome</keyword>
<feature type="domain" description="Fatty acid desaturase" evidence="2">
    <location>
        <begin position="4"/>
        <end position="230"/>
    </location>
</feature>
<dbReference type="GO" id="GO:0016717">
    <property type="term" value="F:oxidoreductase activity, acting on paired donors, with oxidation of a pair of donors resulting in the reduction of molecular oxygen to two molecules of water"/>
    <property type="evidence" value="ECO:0007669"/>
    <property type="project" value="TreeGrafter"/>
</dbReference>
<gene>
    <name evidence="3" type="ORF">KIN_43560</name>
</gene>
<proteinExistence type="predicted"/>
<dbReference type="InterPro" id="IPR012171">
    <property type="entry name" value="Fatty_acid_desaturase"/>
</dbReference>